<dbReference type="RefSeq" id="WP_093150356.1">
    <property type="nucleotide sequence ID" value="NZ_FNBW01000006.1"/>
</dbReference>
<sequence length="267" mass="27661">MAARQSEIVQTGFGQVEVHRWGPGGRPLVLLHAAATGPKAYAPLAERLAEAGWQCLVPALHGYGNSRVPGAATAVEAHAAIAIWLAEVSGARALVGHSMGGLAGLLAAPSVALDRLVLFEPILFDALDPEADADLIAAEAEMAAAMQRHLADGRDEDAVRVFVEVWNDTPWADLPEAARARLTAQAAGVVADTQATGGVTIAPEIWTAAPPTTLIHGDRSPEIARRMVAGAMRHLPRAAVTPLSGVGHMGPLMRTGPVAEAILAALP</sequence>
<organism evidence="2 3">
    <name type="scientific">Thalassobaculum litoreum DSM 18839</name>
    <dbReference type="NCBI Taxonomy" id="1123362"/>
    <lineage>
        <taxon>Bacteria</taxon>
        <taxon>Pseudomonadati</taxon>
        <taxon>Pseudomonadota</taxon>
        <taxon>Alphaproteobacteria</taxon>
        <taxon>Rhodospirillales</taxon>
        <taxon>Thalassobaculaceae</taxon>
        <taxon>Thalassobaculum</taxon>
    </lineage>
</organism>
<feature type="domain" description="AB hydrolase-1" evidence="1">
    <location>
        <begin position="28"/>
        <end position="260"/>
    </location>
</feature>
<evidence type="ECO:0000313" key="2">
    <source>
        <dbReference type="EMBL" id="SDF77313.1"/>
    </source>
</evidence>
<dbReference type="InterPro" id="IPR029058">
    <property type="entry name" value="AB_hydrolase_fold"/>
</dbReference>
<evidence type="ECO:0000313" key="3">
    <source>
        <dbReference type="Proteomes" id="UP000198615"/>
    </source>
</evidence>
<comment type="caution">
    <text evidence="2">The sequence shown here is derived from an EMBL/GenBank/DDBJ whole genome shotgun (WGS) entry which is preliminary data.</text>
</comment>
<dbReference type="InterPro" id="IPR050228">
    <property type="entry name" value="Carboxylesterase_BioH"/>
</dbReference>
<dbReference type="InterPro" id="IPR000073">
    <property type="entry name" value="AB_hydrolase_1"/>
</dbReference>
<dbReference type="EMBL" id="FNBW01000006">
    <property type="protein sequence ID" value="SDF77313.1"/>
    <property type="molecule type" value="Genomic_DNA"/>
</dbReference>
<dbReference type="AlphaFoldDB" id="A0A8G2F354"/>
<name>A0A8G2F354_9PROT</name>
<gene>
    <name evidence="2" type="ORF">SAMN05660686_02303</name>
</gene>
<dbReference type="PANTHER" id="PTHR43194">
    <property type="entry name" value="HYDROLASE ALPHA/BETA FOLD FAMILY"/>
    <property type="match status" value="1"/>
</dbReference>
<proteinExistence type="predicted"/>
<dbReference type="Proteomes" id="UP000198615">
    <property type="component" value="Unassembled WGS sequence"/>
</dbReference>
<dbReference type="OrthoDB" id="9780765at2"/>
<dbReference type="Pfam" id="PF12697">
    <property type="entry name" value="Abhydrolase_6"/>
    <property type="match status" value="1"/>
</dbReference>
<dbReference type="SUPFAM" id="SSF53474">
    <property type="entry name" value="alpha/beta-Hydrolases"/>
    <property type="match status" value="1"/>
</dbReference>
<evidence type="ECO:0000259" key="1">
    <source>
        <dbReference type="Pfam" id="PF12697"/>
    </source>
</evidence>
<keyword evidence="3" id="KW-1185">Reference proteome</keyword>
<dbReference type="PANTHER" id="PTHR43194:SF2">
    <property type="entry name" value="PEROXISOMAL MEMBRANE PROTEIN LPX1"/>
    <property type="match status" value="1"/>
</dbReference>
<accession>A0A8G2F354</accession>
<protein>
    <submittedName>
        <fullName evidence="2">Pimeloyl-ACP methyl ester carboxylesterase</fullName>
    </submittedName>
</protein>
<reference evidence="2 3" key="1">
    <citation type="submission" date="2016-10" db="EMBL/GenBank/DDBJ databases">
        <authorList>
            <person name="Varghese N."/>
            <person name="Submissions S."/>
        </authorList>
    </citation>
    <scope>NUCLEOTIDE SEQUENCE [LARGE SCALE GENOMIC DNA]</scope>
    <source>
        <strain evidence="2 3">DSM 18839</strain>
    </source>
</reference>
<dbReference type="Gene3D" id="3.40.50.1820">
    <property type="entry name" value="alpha/beta hydrolase"/>
    <property type="match status" value="1"/>
</dbReference>